<name>A0A1E1M8I9_RHYSE</name>
<evidence type="ECO:0000313" key="2">
    <source>
        <dbReference type="Proteomes" id="UP000177625"/>
    </source>
</evidence>
<gene>
    <name evidence="1" type="ORF">RSE6_05708</name>
</gene>
<proteinExistence type="predicted"/>
<dbReference type="AlphaFoldDB" id="A0A1E1M8I9"/>
<accession>A0A1E1M8I9</accession>
<keyword evidence="2" id="KW-1185">Reference proteome</keyword>
<evidence type="ECO:0000313" key="1">
    <source>
        <dbReference type="EMBL" id="CZT45401.1"/>
    </source>
</evidence>
<dbReference type="EMBL" id="FJVC01000212">
    <property type="protein sequence ID" value="CZT45401.1"/>
    <property type="molecule type" value="Genomic_DNA"/>
</dbReference>
<sequence length="133" mass="14964">MHALGKDADAASFLHHPSLPSDPITTSHRINQLLDGISIRRRLPEHQDSGVRLLRASRVPRSESLSLRTDTMRWSAASFILLDWHEHIEEDDDDQDEDELRISSPRCGTPVAVPPIEGMGWISKKNAIHVTQC</sequence>
<protein>
    <submittedName>
        <fullName evidence="1">Uncharacterized protein</fullName>
    </submittedName>
</protein>
<dbReference type="Proteomes" id="UP000177625">
    <property type="component" value="Unassembled WGS sequence"/>
</dbReference>
<reference evidence="2" key="1">
    <citation type="submission" date="2016-03" db="EMBL/GenBank/DDBJ databases">
        <authorList>
            <person name="Guldener U."/>
        </authorList>
    </citation>
    <scope>NUCLEOTIDE SEQUENCE [LARGE SCALE GENOMIC DNA]</scope>
</reference>
<organism evidence="1 2">
    <name type="scientific">Rhynchosporium secalis</name>
    <name type="common">Barley scald fungus</name>
    <dbReference type="NCBI Taxonomy" id="38038"/>
    <lineage>
        <taxon>Eukaryota</taxon>
        <taxon>Fungi</taxon>
        <taxon>Dikarya</taxon>
        <taxon>Ascomycota</taxon>
        <taxon>Pezizomycotina</taxon>
        <taxon>Leotiomycetes</taxon>
        <taxon>Helotiales</taxon>
        <taxon>Ploettnerulaceae</taxon>
        <taxon>Rhynchosporium</taxon>
    </lineage>
</organism>